<feature type="region of interest" description="Disordered" evidence="1">
    <location>
        <begin position="67"/>
        <end position="118"/>
    </location>
</feature>
<evidence type="ECO:0000256" key="1">
    <source>
        <dbReference type="SAM" id="MobiDB-lite"/>
    </source>
</evidence>
<dbReference type="RefSeq" id="WP_187716057.1">
    <property type="nucleotide sequence ID" value="NZ_CP060781.1"/>
</dbReference>
<organism evidence="2 3">
    <name type="scientific">Sphingomonas daechungensis</name>
    <dbReference type="NCBI Taxonomy" id="1176646"/>
    <lineage>
        <taxon>Bacteria</taxon>
        <taxon>Pseudomonadati</taxon>
        <taxon>Pseudomonadota</taxon>
        <taxon>Alphaproteobacteria</taxon>
        <taxon>Sphingomonadales</taxon>
        <taxon>Sphingomonadaceae</taxon>
        <taxon>Sphingomonas</taxon>
    </lineage>
</organism>
<geneLocation type="plasmid" evidence="2 3">
    <name>p_unnamed1</name>
</geneLocation>
<gene>
    <name evidence="2" type="ORF">H9L15_16405</name>
</gene>
<keyword evidence="3" id="KW-1185">Reference proteome</keyword>
<evidence type="ECO:0000313" key="2">
    <source>
        <dbReference type="EMBL" id="QNP44644.1"/>
    </source>
</evidence>
<dbReference type="Proteomes" id="UP000516134">
    <property type="component" value="Plasmid p_unnamed1"/>
</dbReference>
<dbReference type="EMBL" id="CP060781">
    <property type="protein sequence ID" value="QNP44644.1"/>
    <property type="molecule type" value="Genomic_DNA"/>
</dbReference>
<evidence type="ECO:0000313" key="3">
    <source>
        <dbReference type="Proteomes" id="UP000516134"/>
    </source>
</evidence>
<reference evidence="2 3" key="1">
    <citation type="submission" date="2020-08" db="EMBL/GenBank/DDBJ databases">
        <title>Genome sequence of Sphingomonas daechungensis KACC 18115T.</title>
        <authorList>
            <person name="Hyun D.-W."/>
            <person name="Bae J.-W."/>
        </authorList>
    </citation>
    <scope>NUCLEOTIDE SEQUENCE [LARGE SCALE GENOMIC DNA]</scope>
    <source>
        <strain evidence="2 3">KACC 18115</strain>
        <plasmid evidence="2 3">p_unnamed1</plasmid>
    </source>
</reference>
<keyword evidence="2" id="KW-0614">Plasmid</keyword>
<proteinExistence type="predicted"/>
<accession>A0ABX6T4C0</accession>
<protein>
    <submittedName>
        <fullName evidence="2">Uncharacterized protein</fullName>
    </submittedName>
</protein>
<feature type="compositionally biased region" description="Polar residues" evidence="1">
    <location>
        <begin position="109"/>
        <end position="118"/>
    </location>
</feature>
<sequence length="250" mass="27982">MRNIDVAEPSAVSCKPCGRGTRIRAARPLIATFEVSTTSGCGIVKGESRPHRRWRYALSAMRWRQDQRGSHVRCSRRDPLDGEPRSERAPDREMVQKKANWASVGRLDASSSSDPRRTAQAQVEMSTIRHRSVKVEEALAQLANDLQTRPEHGSGWRRSRSSFSIIDRSAVARTLWQKSREAVIRRRAIRCRFCGKLGEVLKSMGTTLESDARIRAPSTSLARRCRRMSASYGGSWSTGVGDVRGWDAGT</sequence>
<name>A0ABX6T4C0_9SPHN</name>
<feature type="compositionally biased region" description="Basic and acidic residues" evidence="1">
    <location>
        <begin position="67"/>
        <end position="96"/>
    </location>
</feature>